<keyword evidence="9" id="KW-1185">Reference proteome</keyword>
<comment type="similarity">
    <text evidence="2">Belongs to the ERF4 family.</text>
</comment>
<dbReference type="PANTHER" id="PTHR13254:SF0">
    <property type="entry name" value="GOLGIN SUBFAMILY A MEMBER 7_ERF4 DOMAIN-CONTAINING PROTEIN"/>
    <property type="match status" value="1"/>
</dbReference>
<evidence type="ECO:0000256" key="2">
    <source>
        <dbReference type="ARBA" id="ARBA00007732"/>
    </source>
</evidence>
<protein>
    <recommendedName>
        <fullName evidence="4">Ras modification protein ERF4</fullName>
    </recommendedName>
</protein>
<evidence type="ECO:0000256" key="4">
    <source>
        <dbReference type="ARBA" id="ARBA00018463"/>
    </source>
</evidence>
<evidence type="ECO:0000256" key="5">
    <source>
        <dbReference type="ARBA" id="ARBA00022824"/>
    </source>
</evidence>
<keyword evidence="6" id="KW-0472">Membrane</keyword>
<evidence type="ECO:0000256" key="6">
    <source>
        <dbReference type="ARBA" id="ARBA00023136"/>
    </source>
</evidence>
<sequence length="602" mass="65749">MFMSGLQSVAQDRLHIVAKVASHPLIVCSADVHVTQRTPFHTRNFALARLEKDDCDENANDNGKKKPDGDNDSDTNVDSPIDASQPSPNLAHAHRCLPRTVVLISSRLSASVSEVVSAAATEVEASSSSSPSQQKQKQQQQHHLQYHQQQQHSAAHYVLQPPFRNRAANPSGPPLLPLHRLTASRLWNPTNSTPRELESRPRRPSTPPPPAVPLSHPVLHAIAPTDPADLVSTAAGEHPLLTLPELRQTRHSTSTRASLQIEKAGSDCRVSLPGSLRHSYDDKGAASSLNTSAQTDSGSVPINKEATCEQGQPPTSPRRWPNSALASLNPTPEFFPVDTLDKGKGREIMNSPDEGPGRQPPRDGDVERGPDVLLSPDEPRRSMVSGIGSAISSDNSSIMGDPDQPIDAGEEWGPQHPCYPHLNPHVPVDSPEYSKTRIIRIRRDWLLEGDLAPTFSNLYPEILDPAGLSEQEFRRIIEKLNGELIPIFNPYSWRNLFDGFMGVVTGWLWEDLGLTGAKIRLKKLEQWIEKWNADMEKTTGSEDGVIPPMLIPLRQTAYMSLDIRIGDPEIAPAQGPLPETPVESGPGISSEPEAPAPDEGPS</sequence>
<feature type="domain" description="Golgin subfamily A member 7/ERF4" evidence="8">
    <location>
        <begin position="438"/>
        <end position="562"/>
    </location>
</feature>
<gene>
    <name evidence="10" type="ORF">PgNI_04689</name>
</gene>
<dbReference type="GeneID" id="41959642"/>
<evidence type="ECO:0000313" key="9">
    <source>
        <dbReference type="Proteomes" id="UP000515153"/>
    </source>
</evidence>
<proteinExistence type="inferred from homology"/>
<reference evidence="10" key="1">
    <citation type="journal article" date="2019" name="Mol. Biol. Evol.">
        <title>Blast fungal genomes show frequent chromosomal changes, gene gains and losses, and effector gene turnover.</title>
        <authorList>
            <person name="Gomez Luciano L.B."/>
            <person name="Jason Tsai I."/>
            <person name="Chuma I."/>
            <person name="Tosa Y."/>
            <person name="Chen Y.H."/>
            <person name="Li J.Y."/>
            <person name="Li M.Y."/>
            <person name="Jade Lu M.Y."/>
            <person name="Nakayashiki H."/>
            <person name="Li W.H."/>
        </authorList>
    </citation>
    <scope>NUCLEOTIDE SEQUENCE</scope>
    <source>
        <strain evidence="10">NI907</strain>
    </source>
</reference>
<comment type="subunit">
    <text evidence="3">Interacts with ERF2.</text>
</comment>
<dbReference type="PANTHER" id="PTHR13254">
    <property type="entry name" value="GOLGI AUTOANTIGEN, GOLGIN SUBFAMILY A, 7"/>
    <property type="match status" value="1"/>
</dbReference>
<evidence type="ECO:0000256" key="7">
    <source>
        <dbReference type="SAM" id="MobiDB-lite"/>
    </source>
</evidence>
<accession>A0A6P8BBE1</accession>
<dbReference type="GO" id="GO:0006612">
    <property type="term" value="P:protein targeting to membrane"/>
    <property type="evidence" value="ECO:0007669"/>
    <property type="project" value="TreeGrafter"/>
</dbReference>
<dbReference type="AlphaFoldDB" id="A0A6P8BBE1"/>
<evidence type="ECO:0000256" key="1">
    <source>
        <dbReference type="ARBA" id="ARBA00004406"/>
    </source>
</evidence>
<dbReference type="InterPro" id="IPR051371">
    <property type="entry name" value="Ras_palmitoyltransferase"/>
</dbReference>
<dbReference type="Proteomes" id="UP000515153">
    <property type="component" value="Unplaced"/>
</dbReference>
<feature type="region of interest" description="Disordered" evidence="7">
    <location>
        <begin position="55"/>
        <end position="92"/>
    </location>
</feature>
<feature type="region of interest" description="Disordered" evidence="7">
    <location>
        <begin position="269"/>
        <end position="382"/>
    </location>
</feature>
<feature type="compositionally biased region" description="Basic and acidic residues" evidence="7">
    <location>
        <begin position="360"/>
        <end position="370"/>
    </location>
</feature>
<evidence type="ECO:0000313" key="10">
    <source>
        <dbReference type="RefSeq" id="XP_030984513.1"/>
    </source>
</evidence>
<organism evidence="9 10">
    <name type="scientific">Pyricularia grisea</name>
    <name type="common">Crabgrass-specific blast fungus</name>
    <name type="synonym">Magnaporthe grisea</name>
    <dbReference type="NCBI Taxonomy" id="148305"/>
    <lineage>
        <taxon>Eukaryota</taxon>
        <taxon>Fungi</taxon>
        <taxon>Dikarya</taxon>
        <taxon>Ascomycota</taxon>
        <taxon>Pezizomycotina</taxon>
        <taxon>Sordariomycetes</taxon>
        <taxon>Sordariomycetidae</taxon>
        <taxon>Magnaporthales</taxon>
        <taxon>Pyriculariaceae</taxon>
        <taxon>Pyricularia</taxon>
    </lineage>
</organism>
<feature type="region of interest" description="Disordered" evidence="7">
    <location>
        <begin position="123"/>
        <end position="153"/>
    </location>
</feature>
<evidence type="ECO:0000259" key="8">
    <source>
        <dbReference type="Pfam" id="PF10256"/>
    </source>
</evidence>
<dbReference type="KEGG" id="pgri:PgNI_04689"/>
<name>A0A6P8BBE1_PYRGI</name>
<feature type="compositionally biased region" description="Polar residues" evidence="7">
    <location>
        <begin position="287"/>
        <end position="300"/>
    </location>
</feature>
<comment type="subcellular location">
    <subcellularLocation>
        <location evidence="1">Endoplasmic reticulum membrane</location>
        <topology evidence="1">Peripheral membrane protein</topology>
    </subcellularLocation>
</comment>
<feature type="compositionally biased region" description="Polar residues" evidence="7">
    <location>
        <begin position="76"/>
        <end position="88"/>
    </location>
</feature>
<reference evidence="10" key="3">
    <citation type="submission" date="2025-08" db="UniProtKB">
        <authorList>
            <consortium name="RefSeq"/>
        </authorList>
    </citation>
    <scope>IDENTIFICATION</scope>
    <source>
        <strain evidence="10">NI907</strain>
    </source>
</reference>
<feature type="region of interest" description="Disordered" evidence="7">
    <location>
        <begin position="569"/>
        <end position="602"/>
    </location>
</feature>
<dbReference type="GO" id="GO:0005789">
    <property type="term" value="C:endoplasmic reticulum membrane"/>
    <property type="evidence" value="ECO:0007669"/>
    <property type="project" value="UniProtKB-SubCell"/>
</dbReference>
<dbReference type="InterPro" id="IPR019383">
    <property type="entry name" value="Golgin_A_7/ERF4"/>
</dbReference>
<evidence type="ECO:0000256" key="3">
    <source>
        <dbReference type="ARBA" id="ARBA00011396"/>
    </source>
</evidence>
<keyword evidence="5" id="KW-0256">Endoplasmic reticulum</keyword>
<dbReference type="Pfam" id="PF10256">
    <property type="entry name" value="Erf4"/>
    <property type="match status" value="1"/>
</dbReference>
<dbReference type="RefSeq" id="XP_030984513.1">
    <property type="nucleotide sequence ID" value="XM_031124733.1"/>
</dbReference>
<feature type="region of interest" description="Disordered" evidence="7">
    <location>
        <begin position="183"/>
        <end position="216"/>
    </location>
</feature>
<dbReference type="GO" id="GO:0031211">
    <property type="term" value="C:endoplasmic reticulum palmitoyltransferase complex"/>
    <property type="evidence" value="ECO:0007669"/>
    <property type="project" value="TreeGrafter"/>
</dbReference>
<reference evidence="10" key="2">
    <citation type="submission" date="2019-10" db="EMBL/GenBank/DDBJ databases">
        <authorList>
            <consortium name="NCBI Genome Project"/>
        </authorList>
    </citation>
    <scope>NUCLEOTIDE SEQUENCE</scope>
    <source>
        <strain evidence="10">NI907</strain>
    </source>
</reference>